<organism evidence="2 3">
    <name type="scientific">Holdemania filiformis</name>
    <dbReference type="NCBI Taxonomy" id="61171"/>
    <lineage>
        <taxon>Bacteria</taxon>
        <taxon>Bacillati</taxon>
        <taxon>Bacillota</taxon>
        <taxon>Erysipelotrichia</taxon>
        <taxon>Erysipelotrichales</taxon>
        <taxon>Erysipelotrichaceae</taxon>
        <taxon>Holdemania</taxon>
    </lineage>
</organism>
<dbReference type="InterPro" id="IPR039422">
    <property type="entry name" value="MarR/SlyA-like"/>
</dbReference>
<dbReference type="GeneID" id="83013845"/>
<dbReference type="PANTHER" id="PTHR33164:SF99">
    <property type="entry name" value="MARR FAMILY REGULATORY PROTEIN"/>
    <property type="match status" value="1"/>
</dbReference>
<sequence>MEEAIRSVLEDLFDLQPLMLNRSMGIAQNENFSPVQLYVLFTLQCRGEMTLADCCRQTLISKQQLSKLIDGLVTRGIVDRKPNPNNRRSILISVSPQGGEIMRQYKEKQIRHLTPYFAQLSEDELASLHRSFKDITQIMRKLHYKENDNHA</sequence>
<dbReference type="InterPro" id="IPR036388">
    <property type="entry name" value="WH-like_DNA-bd_sf"/>
</dbReference>
<dbReference type="PANTHER" id="PTHR33164">
    <property type="entry name" value="TRANSCRIPTIONAL REGULATOR, MARR FAMILY"/>
    <property type="match status" value="1"/>
</dbReference>
<reference evidence="2 3" key="1">
    <citation type="submission" date="2018-08" db="EMBL/GenBank/DDBJ databases">
        <title>A genome reference for cultivated species of the human gut microbiota.</title>
        <authorList>
            <person name="Zou Y."/>
            <person name="Xue W."/>
            <person name="Luo G."/>
        </authorList>
    </citation>
    <scope>NUCLEOTIDE SEQUENCE [LARGE SCALE GENOMIC DNA]</scope>
    <source>
        <strain evidence="2 3">AF24-29</strain>
    </source>
</reference>
<comment type="caution">
    <text evidence="2">The sequence shown here is derived from an EMBL/GenBank/DDBJ whole genome shotgun (WGS) entry which is preliminary data.</text>
</comment>
<dbReference type="Pfam" id="PF12802">
    <property type="entry name" value="MarR_2"/>
    <property type="match status" value="1"/>
</dbReference>
<keyword evidence="3" id="KW-1185">Reference proteome</keyword>
<protein>
    <submittedName>
        <fullName evidence="2">MarR family transcriptional regulator</fullName>
    </submittedName>
</protein>
<dbReference type="InterPro" id="IPR000835">
    <property type="entry name" value="HTH_MarR-typ"/>
</dbReference>
<dbReference type="SMART" id="SM00347">
    <property type="entry name" value="HTH_MARR"/>
    <property type="match status" value="1"/>
</dbReference>
<dbReference type="Gene3D" id="1.10.10.10">
    <property type="entry name" value="Winged helix-like DNA-binding domain superfamily/Winged helix DNA-binding domain"/>
    <property type="match status" value="1"/>
</dbReference>
<dbReference type="PROSITE" id="PS50995">
    <property type="entry name" value="HTH_MARR_2"/>
    <property type="match status" value="1"/>
</dbReference>
<dbReference type="RefSeq" id="WP_117892225.1">
    <property type="nucleotide sequence ID" value="NZ_CABJCV010000001.1"/>
</dbReference>
<dbReference type="InterPro" id="IPR036390">
    <property type="entry name" value="WH_DNA-bd_sf"/>
</dbReference>
<evidence type="ECO:0000313" key="3">
    <source>
        <dbReference type="Proteomes" id="UP000284178"/>
    </source>
</evidence>
<dbReference type="EMBL" id="QRUP01000001">
    <property type="protein sequence ID" value="RGR76760.1"/>
    <property type="molecule type" value="Genomic_DNA"/>
</dbReference>
<dbReference type="GO" id="GO:0003700">
    <property type="term" value="F:DNA-binding transcription factor activity"/>
    <property type="evidence" value="ECO:0007669"/>
    <property type="project" value="InterPro"/>
</dbReference>
<evidence type="ECO:0000313" key="2">
    <source>
        <dbReference type="EMBL" id="RGR76760.1"/>
    </source>
</evidence>
<evidence type="ECO:0000259" key="1">
    <source>
        <dbReference type="PROSITE" id="PS50995"/>
    </source>
</evidence>
<proteinExistence type="predicted"/>
<dbReference type="AlphaFoldDB" id="A0A412G619"/>
<dbReference type="SUPFAM" id="SSF46785">
    <property type="entry name" value="Winged helix' DNA-binding domain"/>
    <property type="match status" value="1"/>
</dbReference>
<gene>
    <name evidence="2" type="ORF">DWY25_00265</name>
</gene>
<dbReference type="Proteomes" id="UP000284178">
    <property type="component" value="Unassembled WGS sequence"/>
</dbReference>
<name>A0A412G619_9FIRM</name>
<feature type="domain" description="HTH marR-type" evidence="1">
    <location>
        <begin position="1"/>
        <end position="137"/>
    </location>
</feature>
<accession>A0A412G619</accession>
<dbReference type="GO" id="GO:0006950">
    <property type="term" value="P:response to stress"/>
    <property type="evidence" value="ECO:0007669"/>
    <property type="project" value="TreeGrafter"/>
</dbReference>